<evidence type="ECO:0000313" key="1">
    <source>
        <dbReference type="EMBL" id="AUW96517.1"/>
    </source>
</evidence>
<name>A0A2L0D3X0_9STRE</name>
<evidence type="ECO:0000313" key="2">
    <source>
        <dbReference type="Proteomes" id="UP000238956"/>
    </source>
</evidence>
<keyword evidence="2" id="KW-1185">Reference proteome</keyword>
<dbReference type="GeneID" id="98393277"/>
<gene>
    <name evidence="1" type="ORF">C0J00_05075</name>
</gene>
<proteinExistence type="predicted"/>
<dbReference type="Proteomes" id="UP000238956">
    <property type="component" value="Chromosome"/>
</dbReference>
<dbReference type="EMBL" id="CP025536">
    <property type="protein sequence ID" value="AUW96517.1"/>
    <property type="molecule type" value="Genomic_DNA"/>
</dbReference>
<reference evidence="1 2" key="1">
    <citation type="submission" date="2017-12" db="EMBL/GenBank/DDBJ databases">
        <authorList>
            <person name="Hurst M.R.H."/>
        </authorList>
    </citation>
    <scope>NUCLEOTIDE SEQUENCE [LARGE SCALE GENOMIC DNA]</scope>
    <source>
        <strain evidence="1 2">TH11417</strain>
    </source>
</reference>
<sequence length="116" mass="13662">MVDRSYLPFASARNYQDAGMQKWSGFFLSEHSSSLSQVKSKKEWQSSLTHSETLRLIIQLYSSRNLATITYHDNHKSYHYTGRVSSFDNQSFLLKENDHYRKLNIEQIINIIVKKE</sequence>
<dbReference type="OrthoDB" id="1644322at2"/>
<reference evidence="1 2" key="2">
    <citation type="submission" date="2018-02" db="EMBL/GenBank/DDBJ databases">
        <title>Whole genome sequencing analysis of Streptococcus pluranimalium isolated from cattle infected mastitis in China.</title>
        <authorList>
            <person name="Zhang J.-R."/>
            <person name="Hu G.-Z."/>
        </authorList>
    </citation>
    <scope>NUCLEOTIDE SEQUENCE [LARGE SCALE GENOMIC DNA]</scope>
    <source>
        <strain evidence="1 2">TH11417</strain>
    </source>
</reference>
<dbReference type="RefSeq" id="WP_104967845.1">
    <property type="nucleotide sequence ID" value="NZ_CP025536.1"/>
</dbReference>
<accession>A0A2L0D3X0</accession>
<protein>
    <recommendedName>
        <fullName evidence="3">YolD-like family protein</fullName>
    </recommendedName>
</protein>
<dbReference type="AlphaFoldDB" id="A0A2L0D3X0"/>
<organism evidence="1 2">
    <name type="scientific">Streptococcus pluranimalium</name>
    <dbReference type="NCBI Taxonomy" id="82348"/>
    <lineage>
        <taxon>Bacteria</taxon>
        <taxon>Bacillati</taxon>
        <taxon>Bacillota</taxon>
        <taxon>Bacilli</taxon>
        <taxon>Lactobacillales</taxon>
        <taxon>Streptococcaceae</taxon>
        <taxon>Streptococcus</taxon>
    </lineage>
</organism>
<dbReference type="KEGG" id="splr:C0J00_05075"/>
<evidence type="ECO:0008006" key="3">
    <source>
        <dbReference type="Google" id="ProtNLM"/>
    </source>
</evidence>